<dbReference type="PROSITE" id="PS51257">
    <property type="entry name" value="PROKAR_LIPOPROTEIN"/>
    <property type="match status" value="1"/>
</dbReference>
<keyword evidence="3" id="KW-1185">Reference proteome</keyword>
<reference evidence="2 3" key="1">
    <citation type="submission" date="2019-08" db="EMBL/GenBank/DDBJ databases">
        <title>Luteimonas viscosus sp. nov., isolated from soil of a sunflower field.</title>
        <authorList>
            <person name="Jianli Z."/>
            <person name="Ying Z."/>
        </authorList>
    </citation>
    <scope>NUCLEOTIDE SEQUENCE [LARGE SCALE GENOMIC DNA]</scope>
    <source>
        <strain evidence="2 3">XBU10</strain>
    </source>
</reference>
<evidence type="ECO:0000313" key="3">
    <source>
        <dbReference type="Proteomes" id="UP000324973"/>
    </source>
</evidence>
<gene>
    <name evidence="2" type="ORF">FZO89_12910</name>
</gene>
<dbReference type="EMBL" id="VTFT01000001">
    <property type="protein sequence ID" value="TYT27084.1"/>
    <property type="molecule type" value="Genomic_DNA"/>
</dbReference>
<evidence type="ECO:0008006" key="4">
    <source>
        <dbReference type="Google" id="ProtNLM"/>
    </source>
</evidence>
<dbReference type="AlphaFoldDB" id="A0A5D4XSM5"/>
<dbReference type="Proteomes" id="UP000324973">
    <property type="component" value="Unassembled WGS sequence"/>
</dbReference>
<feature type="signal peptide" evidence="1">
    <location>
        <begin position="1"/>
        <end position="22"/>
    </location>
</feature>
<evidence type="ECO:0000313" key="2">
    <source>
        <dbReference type="EMBL" id="TYT27084.1"/>
    </source>
</evidence>
<proteinExistence type="predicted"/>
<organism evidence="2 3">
    <name type="scientific">Luteimonas viscosa</name>
    <dbReference type="NCBI Taxonomy" id="1132694"/>
    <lineage>
        <taxon>Bacteria</taxon>
        <taxon>Pseudomonadati</taxon>
        <taxon>Pseudomonadota</taxon>
        <taxon>Gammaproteobacteria</taxon>
        <taxon>Lysobacterales</taxon>
        <taxon>Lysobacteraceae</taxon>
        <taxon>Luteimonas</taxon>
    </lineage>
</organism>
<name>A0A5D4XSM5_9GAMM</name>
<feature type="chain" id="PRO_5023028395" description="Lectin" evidence="1">
    <location>
        <begin position="23"/>
        <end position="219"/>
    </location>
</feature>
<dbReference type="RefSeq" id="WP_149103638.1">
    <property type="nucleotide sequence ID" value="NZ_VTFT01000001.1"/>
</dbReference>
<accession>A0A5D4XSM5</accession>
<evidence type="ECO:0000256" key="1">
    <source>
        <dbReference type="SAM" id="SignalP"/>
    </source>
</evidence>
<comment type="caution">
    <text evidence="2">The sequence shown here is derived from an EMBL/GenBank/DDBJ whole genome shotgun (WGS) entry which is preliminary data.</text>
</comment>
<protein>
    <recommendedName>
        <fullName evidence="4">Lectin</fullName>
    </recommendedName>
</protein>
<sequence length="219" mass="22782">MRLQTLLIATLLAALCACSAQREEPDPAVPAVDADVPAAQAVDQPEQDVPPATASAEALGSLRVGAPAEGTITFAGFGPAAFGASPEAVRQAWGGDLGDEQPAEAGGCHYLIPQPLGSEGYRTAFMIEGDRFVRIDVRDASVTAPGGAKVGMTGDEVRALYQGRVEEQPHKYDPEGRVLRVTDADGGEAALVLELDADGLVDTWRIGVPPQVDYVEGCS</sequence>
<dbReference type="OrthoDB" id="5193828at2"/>
<keyword evidence="1" id="KW-0732">Signal</keyword>